<accession>A0A1I7TAM5</accession>
<dbReference type="SUPFAM" id="SSF57667">
    <property type="entry name" value="beta-beta-alpha zinc fingers"/>
    <property type="match status" value="4"/>
</dbReference>
<organism evidence="8 9">
    <name type="scientific">Caenorhabditis tropicalis</name>
    <dbReference type="NCBI Taxonomy" id="1561998"/>
    <lineage>
        <taxon>Eukaryota</taxon>
        <taxon>Metazoa</taxon>
        <taxon>Ecdysozoa</taxon>
        <taxon>Nematoda</taxon>
        <taxon>Chromadorea</taxon>
        <taxon>Rhabditida</taxon>
        <taxon>Rhabditina</taxon>
        <taxon>Rhabditomorpha</taxon>
        <taxon>Rhabditoidea</taxon>
        <taxon>Rhabditidae</taxon>
        <taxon>Peloderinae</taxon>
        <taxon>Caenorhabditis</taxon>
    </lineage>
</organism>
<dbReference type="Proteomes" id="UP000095282">
    <property type="component" value="Unplaced"/>
</dbReference>
<feature type="domain" description="C2H2-type" evidence="7">
    <location>
        <begin position="311"/>
        <end position="340"/>
    </location>
</feature>
<keyword evidence="8" id="KW-1185">Reference proteome</keyword>
<evidence type="ECO:0000256" key="3">
    <source>
        <dbReference type="ARBA" id="ARBA00022771"/>
    </source>
</evidence>
<feature type="domain" description="C2H2-type" evidence="7">
    <location>
        <begin position="490"/>
        <end position="518"/>
    </location>
</feature>
<dbReference type="PROSITE" id="PS00028">
    <property type="entry name" value="ZINC_FINGER_C2H2_1"/>
    <property type="match status" value="6"/>
</dbReference>
<keyword evidence="3 5" id="KW-0863">Zinc-finger</keyword>
<dbReference type="WBParaSite" id="Csp11.Scaffold565.g4067.t1">
    <property type="protein sequence ID" value="Csp11.Scaffold565.g4067.t1"/>
    <property type="gene ID" value="Csp11.Scaffold565.g4067"/>
</dbReference>
<evidence type="ECO:0000256" key="4">
    <source>
        <dbReference type="ARBA" id="ARBA00022833"/>
    </source>
</evidence>
<keyword evidence="4" id="KW-0862">Zinc</keyword>
<evidence type="ECO:0000256" key="2">
    <source>
        <dbReference type="ARBA" id="ARBA00022737"/>
    </source>
</evidence>
<dbReference type="PANTHER" id="PTHR24379:SF121">
    <property type="entry name" value="C2H2-TYPE DOMAIN-CONTAINING PROTEIN"/>
    <property type="match status" value="1"/>
</dbReference>
<dbReference type="GO" id="GO:0008270">
    <property type="term" value="F:zinc ion binding"/>
    <property type="evidence" value="ECO:0007669"/>
    <property type="project" value="UniProtKB-KW"/>
</dbReference>
<dbReference type="Pfam" id="PF00096">
    <property type="entry name" value="zf-C2H2"/>
    <property type="match status" value="1"/>
</dbReference>
<dbReference type="PROSITE" id="PS50157">
    <property type="entry name" value="ZINC_FINGER_C2H2_2"/>
    <property type="match status" value="5"/>
</dbReference>
<dbReference type="SMART" id="SM00355">
    <property type="entry name" value="ZnF_C2H2"/>
    <property type="match status" value="10"/>
</dbReference>
<proteinExistence type="predicted"/>
<feature type="domain" description="C2H2-type" evidence="7">
    <location>
        <begin position="432"/>
        <end position="455"/>
    </location>
</feature>
<feature type="domain" description="C2H2-type" evidence="7">
    <location>
        <begin position="459"/>
        <end position="481"/>
    </location>
</feature>
<evidence type="ECO:0000256" key="6">
    <source>
        <dbReference type="SAM" id="MobiDB-lite"/>
    </source>
</evidence>
<dbReference type="STRING" id="1561998.A0A1I7TAM5"/>
<feature type="domain" description="C2H2-type" evidence="7">
    <location>
        <begin position="376"/>
        <end position="398"/>
    </location>
</feature>
<keyword evidence="2" id="KW-0677">Repeat</keyword>
<evidence type="ECO:0000313" key="8">
    <source>
        <dbReference type="Proteomes" id="UP000095282"/>
    </source>
</evidence>
<dbReference type="PANTHER" id="PTHR24379">
    <property type="entry name" value="KRAB AND ZINC FINGER DOMAIN-CONTAINING"/>
    <property type="match status" value="1"/>
</dbReference>
<name>A0A1I7TAM5_9PELO</name>
<dbReference type="AlphaFoldDB" id="A0A1I7TAM5"/>
<protein>
    <submittedName>
        <fullName evidence="9">Histone H4 transcription factor</fullName>
    </submittedName>
</protein>
<dbReference type="InterPro" id="IPR013087">
    <property type="entry name" value="Znf_C2H2_type"/>
</dbReference>
<evidence type="ECO:0000259" key="7">
    <source>
        <dbReference type="PROSITE" id="PS50157"/>
    </source>
</evidence>
<evidence type="ECO:0000313" key="9">
    <source>
        <dbReference type="WBParaSite" id="Csp11.Scaffold565.g4067.t1"/>
    </source>
</evidence>
<sequence length="556" mass="64808">MSFIDLKPVRFDYDDTYQPHPPYYAPYGNEQDFYQHQIHNGHHHHHPPPPPQPPQQQQHPQPTYVIHQPRHHTAPHPQPHIQHQQQQSFVVEDSDSQDSVDSYLTRAPTASVRFTTPKSKSHYDSDNESLNEDVINHWMPMTWVERSSDDPQIFNFVCLWGNCVAQASSKSEFEDHLFSHIPSLEESIENQLYATDESISCQVRGCGKQVTSIFELNRHISMHVFQADCQQKGSEALIEKEEYLAIESCGFEPSTNIEYEGMVLTCMWEDCGMQFHSLTDLFDHVGNHIDGVGDLDRVQQDFQDGTKKVVFPCKWTGCSHFAESKANLRRHSRHHSGEKALACPFCARFFSRRDKLYDHCVRRTILMTDPDIEDPYVCKQCQKRFGTERALCMHVTRHFVGHTCPLCSLALASRSEIHRHLMTKHSRRTKDFKCSTCAKMFFTESEMNRHAVYHTDVMYSCKHCAEKFKWKKQLLKHMKEHDENFNPSPYTCHICDRSYTTGFALGRHLTRQHRLQIPYGFSRFTYKKCADGMMRLQTKKIFRGESAEDPRSTAPY</sequence>
<feature type="region of interest" description="Disordered" evidence="6">
    <location>
        <begin position="39"/>
        <end position="104"/>
    </location>
</feature>
<dbReference type="Gene3D" id="3.30.160.60">
    <property type="entry name" value="Classic Zinc Finger"/>
    <property type="match status" value="4"/>
</dbReference>
<evidence type="ECO:0000256" key="5">
    <source>
        <dbReference type="PROSITE-ProRule" id="PRU00042"/>
    </source>
</evidence>
<feature type="compositionally biased region" description="Low complexity" evidence="6">
    <location>
        <begin position="79"/>
        <end position="91"/>
    </location>
</feature>
<evidence type="ECO:0000256" key="1">
    <source>
        <dbReference type="ARBA" id="ARBA00022723"/>
    </source>
</evidence>
<reference evidence="9" key="1">
    <citation type="submission" date="2016-11" db="UniProtKB">
        <authorList>
            <consortium name="WormBaseParasite"/>
        </authorList>
    </citation>
    <scope>IDENTIFICATION</scope>
</reference>
<dbReference type="InterPro" id="IPR036236">
    <property type="entry name" value="Znf_C2H2_sf"/>
</dbReference>
<dbReference type="eggNOG" id="KOG3608">
    <property type="taxonomic scope" value="Eukaryota"/>
</dbReference>
<keyword evidence="1" id="KW-0479">Metal-binding</keyword>